<evidence type="ECO:0000313" key="3">
    <source>
        <dbReference type="Proteomes" id="UP001221268"/>
    </source>
</evidence>
<dbReference type="SMART" id="SM00852">
    <property type="entry name" value="MoCF_biosynth"/>
    <property type="match status" value="1"/>
</dbReference>
<dbReference type="PANTHER" id="PTHR13939">
    <property type="entry name" value="NICOTINAMIDE-NUCLEOTIDE AMIDOHYDROLASE PNCC"/>
    <property type="match status" value="1"/>
</dbReference>
<organism evidence="2 3">
    <name type="scientific">Neisseria lisongii</name>
    <dbReference type="NCBI Taxonomy" id="2912188"/>
    <lineage>
        <taxon>Bacteria</taxon>
        <taxon>Pseudomonadati</taxon>
        <taxon>Pseudomonadota</taxon>
        <taxon>Betaproteobacteria</taxon>
        <taxon>Neisseriales</taxon>
        <taxon>Neisseriaceae</taxon>
        <taxon>Neisseria</taxon>
    </lineage>
</organism>
<name>A0ABY7RII1_9NEIS</name>
<dbReference type="RefSeq" id="WP_237091811.1">
    <property type="nucleotide sequence ID" value="NZ_CP116766.1"/>
</dbReference>
<sequence>MNRFNLIVIGDEILHGSRQDAHFAFFRNMLQQHGLKLGQVQYLPDDFEVLVQSLQRSFSDGLSTFVTGGIGATPDDHTRQAAAAALGVPLVRHPQAAALIDGVTLERGEALDTPEHRRRLNMADFPAGADIIPNPYNRIAGFSVRRHYFFPGFPVMAHPMAQWVLETVYSDRFHRVASGTRQLYLVGQPESKIAPVMEDIERRYSGVKAYSLPNVGGQTADGRQTVPHIDFGLKAEGEACGLLDAAWADVLQQFEQTGIAWQSGLPVVEVV</sequence>
<evidence type="ECO:0000313" key="2">
    <source>
        <dbReference type="EMBL" id="WCL71157.1"/>
    </source>
</evidence>
<protein>
    <submittedName>
        <fullName evidence="2">Molybdopterin-binding protein</fullName>
    </submittedName>
</protein>
<reference evidence="2 3" key="1">
    <citation type="submission" date="2023-01" db="EMBL/GenBank/DDBJ databases">
        <authorList>
            <person name="Yang C."/>
        </authorList>
    </citation>
    <scope>NUCLEOTIDE SEQUENCE [LARGE SCALE GENOMIC DNA]</scope>
    <source>
        <strain evidence="2 3">ZJ106</strain>
    </source>
</reference>
<dbReference type="InterPro" id="IPR036425">
    <property type="entry name" value="MoaB/Mog-like_dom_sf"/>
</dbReference>
<dbReference type="InterPro" id="IPR050101">
    <property type="entry name" value="CinA"/>
</dbReference>
<dbReference type="SUPFAM" id="SSF53218">
    <property type="entry name" value="Molybdenum cofactor biosynthesis proteins"/>
    <property type="match status" value="1"/>
</dbReference>
<accession>A0ABY7RII1</accession>
<feature type="domain" description="MoaB/Mog" evidence="1">
    <location>
        <begin position="5"/>
        <end position="172"/>
    </location>
</feature>
<dbReference type="EMBL" id="CP116766">
    <property type="protein sequence ID" value="WCL71157.1"/>
    <property type="molecule type" value="Genomic_DNA"/>
</dbReference>
<dbReference type="PANTHER" id="PTHR13939:SF0">
    <property type="entry name" value="NMN AMIDOHYDROLASE-LIKE PROTEIN YFAY"/>
    <property type="match status" value="1"/>
</dbReference>
<dbReference type="InterPro" id="IPR001453">
    <property type="entry name" value="MoaB/Mog_dom"/>
</dbReference>
<dbReference type="CDD" id="cd00885">
    <property type="entry name" value="cinA"/>
    <property type="match status" value="1"/>
</dbReference>
<proteinExistence type="predicted"/>
<gene>
    <name evidence="2" type="ORF">PJU73_07380</name>
</gene>
<evidence type="ECO:0000259" key="1">
    <source>
        <dbReference type="SMART" id="SM00852"/>
    </source>
</evidence>
<dbReference type="Gene3D" id="3.40.980.10">
    <property type="entry name" value="MoaB/Mog-like domain"/>
    <property type="match status" value="1"/>
</dbReference>
<keyword evidence="3" id="KW-1185">Reference proteome</keyword>
<dbReference type="Proteomes" id="UP001221268">
    <property type="component" value="Chromosome"/>
</dbReference>
<dbReference type="Pfam" id="PF00994">
    <property type="entry name" value="MoCF_biosynth"/>
    <property type="match status" value="1"/>
</dbReference>